<protein>
    <submittedName>
        <fullName evidence="2">DUF1854 domain-containing protein</fullName>
    </submittedName>
</protein>
<name>A0A437JR53_9BURK</name>
<feature type="domain" description="DUF1854" evidence="1">
    <location>
        <begin position="24"/>
        <end position="153"/>
    </location>
</feature>
<evidence type="ECO:0000313" key="3">
    <source>
        <dbReference type="Proteomes" id="UP000288178"/>
    </source>
</evidence>
<dbReference type="Pfam" id="PF08909">
    <property type="entry name" value="DUF1854"/>
    <property type="match status" value="1"/>
</dbReference>
<reference evidence="2 3" key="1">
    <citation type="submission" date="2019-01" db="EMBL/GenBank/DDBJ databases">
        <authorList>
            <person name="Chen W.-M."/>
        </authorList>
    </citation>
    <scope>NUCLEOTIDE SEQUENCE [LARGE SCALE GENOMIC DNA]</scope>
    <source>
        <strain evidence="2 3">ICH-3</strain>
    </source>
</reference>
<dbReference type="EMBL" id="SACT01000008">
    <property type="protein sequence ID" value="RVT49359.1"/>
    <property type="molecule type" value="Genomic_DNA"/>
</dbReference>
<comment type="caution">
    <text evidence="2">The sequence shown here is derived from an EMBL/GenBank/DDBJ whole genome shotgun (WGS) entry which is preliminary data.</text>
</comment>
<dbReference type="Proteomes" id="UP000288178">
    <property type="component" value="Unassembled WGS sequence"/>
</dbReference>
<dbReference type="AlphaFoldDB" id="A0A437JR53"/>
<proteinExistence type="predicted"/>
<organism evidence="2 3">
    <name type="scientific">Rubrivivax albus</name>
    <dbReference type="NCBI Taxonomy" id="2499835"/>
    <lineage>
        <taxon>Bacteria</taxon>
        <taxon>Pseudomonadati</taxon>
        <taxon>Pseudomonadota</taxon>
        <taxon>Betaproteobacteria</taxon>
        <taxon>Burkholderiales</taxon>
        <taxon>Sphaerotilaceae</taxon>
        <taxon>Rubrivivax</taxon>
    </lineage>
</organism>
<dbReference type="InterPro" id="IPR015005">
    <property type="entry name" value="DUF1854"/>
</dbReference>
<accession>A0A437JR53</accession>
<sequence length="154" mass="16885">MGTPTLERDAHGRLLLTLADGTRHEDVHPVRAFPLSDAAGALSLVGPDGHERLWIDDPAALPPPMRALLDAELAARSFMPSIEAIVAVSTFTTPSDWTVDTDRGRHTLVLGGEEDIRRLPDGRLLVTDRHGIAYVIATPAALDRRSRRLLERFL</sequence>
<dbReference type="RefSeq" id="WP_128200110.1">
    <property type="nucleotide sequence ID" value="NZ_SACT01000008.1"/>
</dbReference>
<dbReference type="OrthoDB" id="212426at2"/>
<evidence type="ECO:0000259" key="1">
    <source>
        <dbReference type="Pfam" id="PF08909"/>
    </source>
</evidence>
<gene>
    <name evidence="2" type="ORF">ENE75_19975</name>
</gene>
<evidence type="ECO:0000313" key="2">
    <source>
        <dbReference type="EMBL" id="RVT49359.1"/>
    </source>
</evidence>
<keyword evidence="3" id="KW-1185">Reference proteome</keyword>